<dbReference type="Gene3D" id="1.10.520.20">
    <property type="entry name" value="N-terminal domain of the delta subunit of the F1F0-ATP synthase"/>
    <property type="match status" value="1"/>
</dbReference>
<accession>A0A8C5N1X2</accession>
<dbReference type="SUPFAM" id="SSF47928">
    <property type="entry name" value="N-terminal domain of the delta subunit of the F1F0-ATP synthase"/>
    <property type="match status" value="1"/>
</dbReference>
<evidence type="ECO:0000256" key="6">
    <source>
        <dbReference type="ARBA" id="ARBA00022946"/>
    </source>
</evidence>
<keyword evidence="4" id="KW-0375">Hydrogen ion transport</keyword>
<dbReference type="NCBIfam" id="TIGR01145">
    <property type="entry name" value="ATP_synt_delta"/>
    <property type="match status" value="1"/>
</dbReference>
<keyword evidence="10" id="KW-0066">ATP synthesis</keyword>
<dbReference type="GO" id="GO:0046933">
    <property type="term" value="F:proton-transporting ATP synthase activity, rotational mechanism"/>
    <property type="evidence" value="ECO:0007669"/>
    <property type="project" value="InterPro"/>
</dbReference>
<dbReference type="PANTHER" id="PTHR11910">
    <property type="entry name" value="ATP SYNTHASE DELTA CHAIN"/>
    <property type="match status" value="1"/>
</dbReference>
<reference evidence="15" key="1">
    <citation type="submission" date="2025-08" db="UniProtKB">
        <authorList>
            <consortium name="Ensembl"/>
        </authorList>
    </citation>
    <scope>IDENTIFICATION</scope>
</reference>
<evidence type="ECO:0000256" key="14">
    <source>
        <dbReference type="ARBA" id="ARBA00078525"/>
    </source>
</evidence>
<dbReference type="GO" id="GO:0045259">
    <property type="term" value="C:proton-transporting ATP synthase complex"/>
    <property type="evidence" value="ECO:0007669"/>
    <property type="project" value="UniProtKB-ARBA"/>
</dbReference>
<dbReference type="Ensembl" id="ENSLLET00000022362.1">
    <property type="protein sequence ID" value="ENSLLEP00000021532.1"/>
    <property type="gene ID" value="ENSLLEG00000013638.1"/>
</dbReference>
<dbReference type="HAMAP" id="MF_01416">
    <property type="entry name" value="ATP_synth_delta_bact"/>
    <property type="match status" value="1"/>
</dbReference>
<dbReference type="Pfam" id="PF00213">
    <property type="entry name" value="OSCP"/>
    <property type="match status" value="1"/>
</dbReference>
<reference evidence="15" key="2">
    <citation type="submission" date="2025-09" db="UniProtKB">
        <authorList>
            <consortium name="Ensembl"/>
        </authorList>
    </citation>
    <scope>IDENTIFICATION</scope>
</reference>
<keyword evidence="7" id="KW-0406">Ion transport</keyword>
<dbReference type="InterPro" id="IPR000711">
    <property type="entry name" value="ATPase_OSCP/dsu"/>
</dbReference>
<keyword evidence="6" id="KW-0809">Transit peptide</keyword>
<dbReference type="GeneTree" id="ENSGT00390000015060"/>
<comment type="similarity">
    <text evidence="2">Belongs to the ATPase delta chain family.</text>
</comment>
<dbReference type="FunFam" id="1.10.520.20:FF:000002">
    <property type="entry name" value="ATP synthase subunit O, mitochondrial"/>
    <property type="match status" value="1"/>
</dbReference>
<keyword evidence="16" id="KW-1185">Reference proteome</keyword>
<dbReference type="InterPro" id="IPR026015">
    <property type="entry name" value="ATP_synth_OSCP/delta_N_sf"/>
</dbReference>
<evidence type="ECO:0000256" key="3">
    <source>
        <dbReference type="ARBA" id="ARBA00022448"/>
    </source>
</evidence>
<gene>
    <name evidence="15" type="primary">ATP5PO</name>
</gene>
<keyword evidence="8" id="KW-0496">Mitochondrion</keyword>
<proteinExistence type="inferred from homology"/>
<keyword evidence="5" id="KW-0999">Mitochondrion inner membrane</keyword>
<protein>
    <recommendedName>
        <fullName evidence="13">ATP synthase peripheral stalk subunit OSCP, mitochondrial</fullName>
    </recommendedName>
    <alternativeName>
        <fullName evidence="14">ATP synthase subunit O</fullName>
    </alternativeName>
    <alternativeName>
        <fullName evidence="11">Oligomycin sensitivity conferral protein</fullName>
    </alternativeName>
</protein>
<evidence type="ECO:0000256" key="9">
    <source>
        <dbReference type="ARBA" id="ARBA00023136"/>
    </source>
</evidence>
<sequence length="213" mass="23160">LLTKFLSLCVFQVRSFSTGVIRPASKLVRPPIQIFGLEGRYATALYSAASKEKKLDQVEKELIRILAVIKDPKVSGIIINPHIKRSLKQKALSDILAREKLSSVTSNFVSLLAENGRLPQTSSILSAFAKMMSAFRGEVLCSVTTASPLDEANLTELKTALGGFLAKGEVLQLETQTDSSILGGMIVSIGDKYIDMSTKAKIQKLGKIMRDTS</sequence>
<dbReference type="AlphaFoldDB" id="A0A8C5N1X2"/>
<evidence type="ECO:0000256" key="10">
    <source>
        <dbReference type="ARBA" id="ARBA00023310"/>
    </source>
</evidence>
<evidence type="ECO:0000256" key="4">
    <source>
        <dbReference type="ARBA" id="ARBA00022781"/>
    </source>
</evidence>
<dbReference type="GO" id="GO:0005743">
    <property type="term" value="C:mitochondrial inner membrane"/>
    <property type="evidence" value="ECO:0007669"/>
    <property type="project" value="UniProtKB-SubCell"/>
</dbReference>
<evidence type="ECO:0000256" key="11">
    <source>
        <dbReference type="ARBA" id="ARBA00033369"/>
    </source>
</evidence>
<evidence type="ECO:0000313" key="16">
    <source>
        <dbReference type="Proteomes" id="UP000694569"/>
    </source>
</evidence>
<evidence type="ECO:0000256" key="13">
    <source>
        <dbReference type="ARBA" id="ARBA00073432"/>
    </source>
</evidence>
<evidence type="ECO:0000256" key="8">
    <source>
        <dbReference type="ARBA" id="ARBA00023128"/>
    </source>
</evidence>
<evidence type="ECO:0000256" key="5">
    <source>
        <dbReference type="ARBA" id="ARBA00022792"/>
    </source>
</evidence>
<comment type="subcellular location">
    <subcellularLocation>
        <location evidence="1">Mitochondrion inner membrane</location>
    </subcellularLocation>
</comment>
<dbReference type="PRINTS" id="PR00125">
    <property type="entry name" value="ATPASEDELTA"/>
</dbReference>
<evidence type="ECO:0000313" key="15">
    <source>
        <dbReference type="Ensembl" id="ENSLLEP00000021532.1"/>
    </source>
</evidence>
<evidence type="ECO:0000256" key="12">
    <source>
        <dbReference type="ARBA" id="ARBA00064647"/>
    </source>
</evidence>
<keyword evidence="3" id="KW-0813">Transport</keyword>
<keyword evidence="9" id="KW-0472">Membrane</keyword>
<comment type="subunit">
    <text evidence="12">Component of the ATP synthase complex composed at least of ATP5F1A/subunit alpha, ATP5F1B/subunit beta, ATP5MC1/subunit c (homooctomer), MT-ATP6/subunit a, MT-ATP8/subunit 8, ATP5ME/subunit e, ATP5MF/subunit f, ATP5MG/subunit g, ATP5MK/subunit k, ATP5MJ/subunit j, ATP5F1C/subunit gamma, ATP5F1D/subunit delta, ATP5F1E/subunit epsilon, ATP5PF/subunit F6, ATP5PB/subunit b, ATP5PD/subunit d, ATP5PO/subunit OSCP. ATP synthase complex consists of a soluble F(1) head domain (subunits alpha(3) and beta(3)) - the catalytic core - and a membrane F(0) domain - the membrane proton channel (subunits c, a, 8, e, f, g, k and j). These two domains are linked by a central stalk (subunits gamma, delta, and epsilon) rotating inside the F1 region and a stationary peripheral stalk (subunits F6, b, d, and OSCP).</text>
</comment>
<evidence type="ECO:0000256" key="1">
    <source>
        <dbReference type="ARBA" id="ARBA00004273"/>
    </source>
</evidence>
<organism evidence="15 16">
    <name type="scientific">Leptobrachium leishanense</name>
    <name type="common">Leishan spiny toad</name>
    <dbReference type="NCBI Taxonomy" id="445787"/>
    <lineage>
        <taxon>Eukaryota</taxon>
        <taxon>Metazoa</taxon>
        <taxon>Chordata</taxon>
        <taxon>Craniata</taxon>
        <taxon>Vertebrata</taxon>
        <taxon>Euteleostomi</taxon>
        <taxon>Amphibia</taxon>
        <taxon>Batrachia</taxon>
        <taxon>Anura</taxon>
        <taxon>Pelobatoidea</taxon>
        <taxon>Megophryidae</taxon>
        <taxon>Leptobrachium</taxon>
    </lineage>
</organism>
<dbReference type="OrthoDB" id="1262810at2759"/>
<evidence type="ECO:0000256" key="7">
    <source>
        <dbReference type="ARBA" id="ARBA00023065"/>
    </source>
</evidence>
<name>A0A8C5N1X2_9ANUR</name>
<evidence type="ECO:0000256" key="2">
    <source>
        <dbReference type="ARBA" id="ARBA00007046"/>
    </source>
</evidence>
<dbReference type="Proteomes" id="UP000694569">
    <property type="component" value="Unplaced"/>
</dbReference>